<dbReference type="AlphaFoldDB" id="G0PNN7"/>
<name>G0PNN7_CAEBE</name>
<gene>
    <name evidence="1" type="ORF">CAEBREN_17220</name>
</gene>
<accession>G0PNN7</accession>
<organism evidence="2">
    <name type="scientific">Caenorhabditis brenneri</name>
    <name type="common">Nematode worm</name>
    <dbReference type="NCBI Taxonomy" id="135651"/>
    <lineage>
        <taxon>Eukaryota</taxon>
        <taxon>Metazoa</taxon>
        <taxon>Ecdysozoa</taxon>
        <taxon>Nematoda</taxon>
        <taxon>Chromadorea</taxon>
        <taxon>Rhabditida</taxon>
        <taxon>Rhabditina</taxon>
        <taxon>Rhabditomorpha</taxon>
        <taxon>Rhabditoidea</taxon>
        <taxon>Rhabditidae</taxon>
        <taxon>Peloderinae</taxon>
        <taxon>Caenorhabditis</taxon>
    </lineage>
</organism>
<dbReference type="EMBL" id="GL382126">
    <property type="protein sequence ID" value="EGT43375.1"/>
    <property type="molecule type" value="Genomic_DNA"/>
</dbReference>
<proteinExistence type="predicted"/>
<dbReference type="InParanoid" id="G0PNN7"/>
<protein>
    <submittedName>
        <fullName evidence="1">Uncharacterized protein</fullName>
    </submittedName>
</protein>
<keyword evidence="2" id="KW-1185">Reference proteome</keyword>
<feature type="non-terminal residue" evidence="1">
    <location>
        <position position="23"/>
    </location>
</feature>
<sequence>MSMEMTTEMMKKLTASLCTSAKA</sequence>
<reference evidence="2" key="1">
    <citation type="submission" date="2011-07" db="EMBL/GenBank/DDBJ databases">
        <authorList>
            <consortium name="Caenorhabditis brenneri Sequencing and Analysis Consortium"/>
            <person name="Wilson R.K."/>
        </authorList>
    </citation>
    <scope>NUCLEOTIDE SEQUENCE [LARGE SCALE GENOMIC DNA]</scope>
    <source>
        <strain evidence="2">PB2801</strain>
    </source>
</reference>
<dbReference type="HOGENOM" id="CLU_3419563_0_0_1"/>
<evidence type="ECO:0000313" key="1">
    <source>
        <dbReference type="EMBL" id="EGT43375.1"/>
    </source>
</evidence>
<evidence type="ECO:0000313" key="2">
    <source>
        <dbReference type="Proteomes" id="UP000008068"/>
    </source>
</evidence>
<dbReference type="Proteomes" id="UP000008068">
    <property type="component" value="Unassembled WGS sequence"/>
</dbReference>